<dbReference type="PANTHER" id="PTHR30069">
    <property type="entry name" value="TONB-DEPENDENT OUTER MEMBRANE RECEPTOR"/>
    <property type="match status" value="1"/>
</dbReference>
<dbReference type="OrthoDB" id="1151166at2"/>
<dbReference type="GeneID" id="93528851"/>
<sequence length="923" mass="105503">MHSMNKRFTFMKANLIIFFFCFTTIVLAQNSVEVQVTVTDEQQQGIAEVTVSIKNNLHNYIGLTDEKGIAYFQVVPEQYQIQYFHIGYHSHQYTKDLRTKQMIGVVLTPLVKELQEVIITAEEGKGLSSTSVINRKAMEHLQPSSFADLMELLPGGLAKTPNLTKTNVIRIREFGPSISGYATSALGVQFVMDGNVLNSNMDMLQAVKDNQSGASSRSTNGYGMDMRMLSTNDIESVEIIRGIPTVSYGDLTSGLVLIHRKSGYTKWQARVKADEFSKSYYIAKGFTVTPTWSLNASLDYLDALSDPRDVYETYKRVNGSIRSKKTFEWFGNTVEWRSNLDYSINIDDVKVDPDTDYLATDSYQNRRQKISFSNNFDYKFQPGGLFKHIKLTTNVNQGIEDIKQSVFVQYNGPTAVSIATEEGVNDGFFPDLSFVSHTKTEGRPLNINGKLETALEFQSGILKHNLELGVDYKYSHNYGRGEMYDLLTPPSTKSPTRPRAYKDIPAYQNIAFFAGDRVSWSLGENNFGLYGGLRVSKMLGLNHNFDLSKKVYFEPRFMLQWGLPKVALGEHILKADVTLGYGELYKLPTGLMLYPDKTYNDFTQLNFKPENTAYQAVNYMTYVDDLTNYQLVAAKNTKKEIRLDLSYAKHEFFINYFDEKMPNGFRSVSEYKAYSYKRYDTSGIDLEHLTEKPKIENLPYEERKVLQKNGRRENGSSTYKRGIEFGYASPRFEGINTRFTLSGAWFETLYTNTIPVQEKPSTSLAGQDYALIGIYKNADGNKISGMNYNLVVDTYLPALDMNISASFQGVLFKDDTREWKQDQPTSYFGVDGVIHEFTDADRKDAYLQWLVRNVSSTDNLNRHYTFDLQVNLKVSKRIYKEIKASLFVNKLYAYMSPYTFNKTKIYRKNTTNPYFGMELTYNF</sequence>
<dbReference type="SUPFAM" id="SSF49464">
    <property type="entry name" value="Carboxypeptidase regulatory domain-like"/>
    <property type="match status" value="1"/>
</dbReference>
<organism evidence="4 5">
    <name type="scientific">Myroides odoratus</name>
    <name type="common">Flavobacterium odoratum</name>
    <dbReference type="NCBI Taxonomy" id="256"/>
    <lineage>
        <taxon>Bacteria</taxon>
        <taxon>Pseudomonadati</taxon>
        <taxon>Bacteroidota</taxon>
        <taxon>Flavobacteriia</taxon>
        <taxon>Flavobacteriales</taxon>
        <taxon>Flavobacteriaceae</taxon>
        <taxon>Myroides</taxon>
    </lineage>
</organism>
<dbReference type="PANTHER" id="PTHR30069:SF29">
    <property type="entry name" value="HEMOGLOBIN AND HEMOGLOBIN-HAPTOGLOBIN-BINDING PROTEIN 1-RELATED"/>
    <property type="match status" value="1"/>
</dbReference>
<evidence type="ECO:0000256" key="1">
    <source>
        <dbReference type="ARBA" id="ARBA00022729"/>
    </source>
</evidence>
<dbReference type="Gene3D" id="2.170.130.10">
    <property type="entry name" value="TonB-dependent receptor, plug domain"/>
    <property type="match status" value="1"/>
</dbReference>
<dbReference type="GO" id="GO:0009279">
    <property type="term" value="C:cell outer membrane"/>
    <property type="evidence" value="ECO:0007669"/>
    <property type="project" value="TreeGrafter"/>
</dbReference>
<dbReference type="Proteomes" id="UP000596202">
    <property type="component" value="Chromosome"/>
</dbReference>
<evidence type="ECO:0000256" key="2">
    <source>
        <dbReference type="SAM" id="SignalP"/>
    </source>
</evidence>
<evidence type="ECO:0000313" key="4">
    <source>
        <dbReference type="EMBL" id="QQT99361.1"/>
    </source>
</evidence>
<dbReference type="RefSeq" id="WP_002987351.1">
    <property type="nucleotide sequence ID" value="NZ_CP068108.1"/>
</dbReference>
<dbReference type="EMBL" id="CP068108">
    <property type="protein sequence ID" value="QQT99361.1"/>
    <property type="molecule type" value="Genomic_DNA"/>
</dbReference>
<feature type="domain" description="TonB-dependent receptor plug" evidence="3">
    <location>
        <begin position="128"/>
        <end position="252"/>
    </location>
</feature>
<name>A0A9Q6Z568_MYROD</name>
<keyword evidence="1 2" id="KW-0732">Signal</keyword>
<dbReference type="Gene3D" id="2.60.40.1120">
    <property type="entry name" value="Carboxypeptidase-like, regulatory domain"/>
    <property type="match status" value="1"/>
</dbReference>
<accession>A0A9Q6Z568</accession>
<dbReference type="InterPro" id="IPR012910">
    <property type="entry name" value="Plug_dom"/>
</dbReference>
<dbReference type="Pfam" id="PF07715">
    <property type="entry name" value="Plug"/>
    <property type="match status" value="1"/>
</dbReference>
<reference evidence="4 5" key="1">
    <citation type="submission" date="2021-01" db="EMBL/GenBank/DDBJ databases">
        <title>FDA dAtabase for Regulatory Grade micrObial Sequences (FDA-ARGOS): Supporting development and validation of Infectious Disease Dx tests.</title>
        <authorList>
            <person name="Sproer C."/>
            <person name="Gronow S."/>
            <person name="Severitt S."/>
            <person name="Schroder I."/>
            <person name="Tallon L."/>
            <person name="Sadzewicz L."/>
            <person name="Zhao X."/>
            <person name="Boylan J."/>
            <person name="Ott S."/>
            <person name="Bowen H."/>
            <person name="Vavikolanu K."/>
            <person name="Mehta A."/>
            <person name="Aluvathingal J."/>
            <person name="Nadendla S."/>
            <person name="Lowell S."/>
            <person name="Myers T."/>
            <person name="Yan Y."/>
            <person name="Sichtig H."/>
        </authorList>
    </citation>
    <scope>NUCLEOTIDE SEQUENCE [LARGE SCALE GENOMIC DNA]</scope>
    <source>
        <strain evidence="4 5">FDAARGOS_1131</strain>
    </source>
</reference>
<evidence type="ECO:0000313" key="5">
    <source>
        <dbReference type="Proteomes" id="UP000596202"/>
    </source>
</evidence>
<dbReference type="AlphaFoldDB" id="A0A9Q6Z568"/>
<protein>
    <submittedName>
        <fullName evidence="4">TonB-dependent receptor plug domain-containing protein</fullName>
    </submittedName>
</protein>
<dbReference type="GO" id="GO:0044718">
    <property type="term" value="P:siderophore transmembrane transport"/>
    <property type="evidence" value="ECO:0007669"/>
    <property type="project" value="TreeGrafter"/>
</dbReference>
<dbReference type="InterPro" id="IPR039426">
    <property type="entry name" value="TonB-dep_rcpt-like"/>
</dbReference>
<feature type="chain" id="PRO_5040154732" evidence="2">
    <location>
        <begin position="29"/>
        <end position="923"/>
    </location>
</feature>
<keyword evidence="4" id="KW-0675">Receptor</keyword>
<feature type="signal peptide" evidence="2">
    <location>
        <begin position="1"/>
        <end position="28"/>
    </location>
</feature>
<dbReference type="SUPFAM" id="SSF56935">
    <property type="entry name" value="Porins"/>
    <property type="match status" value="1"/>
</dbReference>
<proteinExistence type="predicted"/>
<evidence type="ECO:0000259" key="3">
    <source>
        <dbReference type="Pfam" id="PF07715"/>
    </source>
</evidence>
<gene>
    <name evidence="4" type="ORF">I6I88_14340</name>
</gene>
<dbReference type="InterPro" id="IPR008969">
    <property type="entry name" value="CarboxyPept-like_regulatory"/>
</dbReference>
<dbReference type="GO" id="GO:0015344">
    <property type="term" value="F:siderophore uptake transmembrane transporter activity"/>
    <property type="evidence" value="ECO:0007669"/>
    <property type="project" value="TreeGrafter"/>
</dbReference>
<dbReference type="InterPro" id="IPR037066">
    <property type="entry name" value="Plug_dom_sf"/>
</dbReference>